<evidence type="ECO:0000313" key="3">
    <source>
        <dbReference type="EMBL" id="MZQ85273.1"/>
    </source>
</evidence>
<dbReference type="PANTHER" id="PTHR33178">
    <property type="match status" value="1"/>
</dbReference>
<gene>
    <name evidence="3" type="ORF">GQF01_24455</name>
</gene>
<feature type="domain" description="Stress-response A/B barrel" evidence="2">
    <location>
        <begin position="2"/>
        <end position="97"/>
    </location>
</feature>
<dbReference type="InterPro" id="IPR013097">
    <property type="entry name" value="Dabb"/>
</dbReference>
<dbReference type="PANTHER" id="PTHR33178:SF10">
    <property type="entry name" value="STRESS-RESPONSE A_B BARREL DOMAIN-CONTAINING PROTEIN"/>
    <property type="match status" value="1"/>
</dbReference>
<dbReference type="SMART" id="SM00886">
    <property type="entry name" value="Dabb"/>
    <property type="match status" value="1"/>
</dbReference>
<comment type="subunit">
    <text evidence="1">Homodimer.</text>
</comment>
<dbReference type="AlphaFoldDB" id="A0A6L8V4B8"/>
<proteinExistence type="predicted"/>
<dbReference type="SUPFAM" id="SSF54909">
    <property type="entry name" value="Dimeric alpha+beta barrel"/>
    <property type="match status" value="1"/>
</dbReference>
<dbReference type="InterPro" id="IPR011008">
    <property type="entry name" value="Dimeric_a/b-barrel"/>
</dbReference>
<dbReference type="Gene3D" id="3.30.70.100">
    <property type="match status" value="1"/>
</dbReference>
<evidence type="ECO:0000256" key="1">
    <source>
        <dbReference type="ARBA" id="ARBA00011738"/>
    </source>
</evidence>
<accession>A0A6L8V4B8</accession>
<dbReference type="EMBL" id="WTUZ01000022">
    <property type="protein sequence ID" value="MZQ85273.1"/>
    <property type="molecule type" value="Genomic_DNA"/>
</dbReference>
<comment type="caution">
    <text evidence="3">The sequence shown here is derived from an EMBL/GenBank/DDBJ whole genome shotgun (WGS) entry which is preliminary data.</text>
</comment>
<dbReference type="PROSITE" id="PS51502">
    <property type="entry name" value="S_R_A_B_BARREL"/>
    <property type="match status" value="1"/>
</dbReference>
<dbReference type="Proteomes" id="UP000481087">
    <property type="component" value="Unassembled WGS sequence"/>
</dbReference>
<keyword evidence="4" id="KW-1185">Reference proteome</keyword>
<name>A0A6L8V4B8_9BACL</name>
<dbReference type="InterPro" id="IPR044662">
    <property type="entry name" value="HS1/DABB1-like"/>
</dbReference>
<sequence length="100" mass="11299">MFEHLVCFKFKETLAAQKEQEVIEKLLSLKGKIPGIVQITAGVNETEETGNIQGYTIGLRVTFQDRESLQQYGPHPAHQEFVQSVKGILENVIVIDYPIQ</sequence>
<reference evidence="3 4" key="1">
    <citation type="submission" date="2019-12" db="EMBL/GenBank/DDBJ databases">
        <title>Paenibacillus sp. nov. sp. isolated from soil.</title>
        <authorList>
            <person name="Kim J."/>
            <person name="Jeong S.E."/>
            <person name="Jung H.S."/>
            <person name="Jeon C.O."/>
        </authorList>
    </citation>
    <scope>NUCLEOTIDE SEQUENCE [LARGE SCALE GENOMIC DNA]</scope>
    <source>
        <strain evidence="3 4">5J-6</strain>
    </source>
</reference>
<dbReference type="Pfam" id="PF07876">
    <property type="entry name" value="Dabb"/>
    <property type="match status" value="1"/>
</dbReference>
<evidence type="ECO:0000259" key="2">
    <source>
        <dbReference type="PROSITE" id="PS51502"/>
    </source>
</evidence>
<evidence type="ECO:0000313" key="4">
    <source>
        <dbReference type="Proteomes" id="UP000481087"/>
    </source>
</evidence>
<organism evidence="3 4">
    <name type="scientific">Paenibacillus silvestris</name>
    <dbReference type="NCBI Taxonomy" id="2606219"/>
    <lineage>
        <taxon>Bacteria</taxon>
        <taxon>Bacillati</taxon>
        <taxon>Bacillota</taxon>
        <taxon>Bacilli</taxon>
        <taxon>Bacillales</taxon>
        <taxon>Paenibacillaceae</taxon>
        <taxon>Paenibacillus</taxon>
    </lineage>
</organism>
<protein>
    <submittedName>
        <fullName evidence="3">Dabb family protein</fullName>
    </submittedName>
</protein>
<dbReference type="RefSeq" id="WP_161409399.1">
    <property type="nucleotide sequence ID" value="NZ_WTUZ01000022.1"/>
</dbReference>